<evidence type="ECO:0000313" key="2">
    <source>
        <dbReference type="EMBL" id="MBU8827710.1"/>
    </source>
</evidence>
<gene>
    <name evidence="2" type="ORF">KL859_33195</name>
</gene>
<feature type="chain" id="PRO_5047054187" description="Secreted protein" evidence="1">
    <location>
        <begin position="36"/>
        <end position="176"/>
    </location>
</feature>
<evidence type="ECO:0000256" key="1">
    <source>
        <dbReference type="SAM" id="SignalP"/>
    </source>
</evidence>
<sequence length="176" mass="18302">MTKRNSAHTRRPLVTLALTALISSAGLAIAGQAVADPDGQEQAVKYSECMRANGVADFPNPNADGAIHYGGISVSKATWENAVGACANLQPPGWSTHAQRTPAQQDAALKFAQCVRDNGVPDFPDPATARDPLIDTSKMRGDVSARSIPELQPAVEACHSFFTAALPGPLGTGQPG</sequence>
<keyword evidence="1" id="KW-0732">Signal</keyword>
<reference evidence="2 3" key="1">
    <citation type="submission" date="2021-05" db="EMBL/GenBank/DDBJ databases">
        <title>Draft Genome Sequences of Clinical Respiratory Isolates of Mycobacterium goodii Recovered in Ireland.</title>
        <authorList>
            <person name="Flanagan P.R."/>
            <person name="Mok S."/>
            <person name="Roycroft E."/>
            <person name="Rogers T.R."/>
            <person name="Fitzgibbon M."/>
        </authorList>
    </citation>
    <scope>NUCLEOTIDE SEQUENCE [LARGE SCALE GENOMIC DNA]</scope>
    <source>
        <strain evidence="2 3">14IE55</strain>
    </source>
</reference>
<evidence type="ECO:0000313" key="3">
    <source>
        <dbReference type="Proteomes" id="UP000696413"/>
    </source>
</evidence>
<organism evidence="2 3">
    <name type="scientific">Mycolicibacterium goodii</name>
    <name type="common">Mycobacterium goodii</name>
    <dbReference type="NCBI Taxonomy" id="134601"/>
    <lineage>
        <taxon>Bacteria</taxon>
        <taxon>Bacillati</taxon>
        <taxon>Actinomycetota</taxon>
        <taxon>Actinomycetes</taxon>
        <taxon>Mycobacteriales</taxon>
        <taxon>Mycobacteriaceae</taxon>
        <taxon>Mycolicibacterium</taxon>
    </lineage>
</organism>
<feature type="signal peptide" evidence="1">
    <location>
        <begin position="1"/>
        <end position="35"/>
    </location>
</feature>
<keyword evidence="3" id="KW-1185">Reference proteome</keyword>
<name>A0ABS6I0I4_MYCGD</name>
<proteinExistence type="predicted"/>
<comment type="caution">
    <text evidence="2">The sequence shown here is derived from an EMBL/GenBank/DDBJ whole genome shotgun (WGS) entry which is preliminary data.</text>
</comment>
<dbReference type="RefSeq" id="WP_133120814.1">
    <property type="nucleotide sequence ID" value="NZ_JAHBOJ010000117.1"/>
</dbReference>
<dbReference type="EMBL" id="JAHBOM010000053">
    <property type="protein sequence ID" value="MBU8827710.1"/>
    <property type="molecule type" value="Genomic_DNA"/>
</dbReference>
<accession>A0ABS6I0I4</accession>
<protein>
    <recommendedName>
        <fullName evidence="4">Secreted protein</fullName>
    </recommendedName>
</protein>
<evidence type="ECO:0008006" key="4">
    <source>
        <dbReference type="Google" id="ProtNLM"/>
    </source>
</evidence>
<dbReference type="Proteomes" id="UP000696413">
    <property type="component" value="Unassembled WGS sequence"/>
</dbReference>